<evidence type="ECO:0000313" key="2">
    <source>
        <dbReference type="Proteomes" id="UP000006878"/>
    </source>
</evidence>
<evidence type="ECO:0008006" key="3">
    <source>
        <dbReference type="Google" id="ProtNLM"/>
    </source>
</evidence>
<evidence type="ECO:0000313" key="1">
    <source>
        <dbReference type="EMBL" id="CBT75638.1"/>
    </source>
</evidence>
<accession>A0ABP1U4D2</accession>
<dbReference type="EMBL" id="FQ311875">
    <property type="protein sequence ID" value="CBT75638.1"/>
    <property type="molecule type" value="Genomic_DNA"/>
</dbReference>
<name>A0ABP1U4D2_GLUAR</name>
<reference evidence="2" key="2">
    <citation type="submission" date="2010-07" db="EMBL/GenBank/DDBJ databases">
        <title>Complete genome sequence of Arthrobacter arilaitensis (strain DSM 16368 / CIP 108037 / JCM 13566 / Re117).</title>
        <authorList>
            <person name="Genoscope."/>
        </authorList>
    </citation>
    <scope>NUCLEOTIDE SEQUENCE [LARGE SCALE GENOMIC DNA]</scope>
    <source>
        <strain evidence="2">DSM 16368 / CIP 108037 / IAM 15318 / JCM 13566 / Re117</strain>
    </source>
</reference>
<dbReference type="Proteomes" id="UP000006878">
    <property type="component" value="Chromosome"/>
</dbReference>
<dbReference type="Gene3D" id="2.130.10.10">
    <property type="entry name" value="YVTN repeat-like/Quinoprotein amine dehydrogenase"/>
    <property type="match status" value="1"/>
</dbReference>
<keyword evidence="2" id="KW-1185">Reference proteome</keyword>
<dbReference type="InterPro" id="IPR015943">
    <property type="entry name" value="WD40/YVTN_repeat-like_dom_sf"/>
</dbReference>
<organism evidence="1 2">
    <name type="scientific">Glutamicibacter arilaitensis (strain DSM 16368 / CIP 108037 / IAM 15318 / JCM 13566 / NCIMB 14258 / Re117)</name>
    <name type="common">Arthrobacter arilaitensis</name>
    <dbReference type="NCBI Taxonomy" id="861360"/>
    <lineage>
        <taxon>Bacteria</taxon>
        <taxon>Bacillati</taxon>
        <taxon>Actinomycetota</taxon>
        <taxon>Actinomycetes</taxon>
        <taxon>Micrococcales</taxon>
        <taxon>Micrococcaceae</taxon>
        <taxon>Glutamicibacter</taxon>
    </lineage>
</organism>
<gene>
    <name evidence="1" type="ordered locus">AARI_14270</name>
</gene>
<protein>
    <recommendedName>
        <fullName evidence="3">WD40 repeat domain-containing protein</fullName>
    </recommendedName>
</protein>
<reference evidence="2" key="1">
    <citation type="journal article" date="2010" name="PLoS ONE">
        <title>The Arthrobacter arilaitensis Re117 genome sequence reveals its genetic adaptation to the surface of cheese.</title>
        <authorList>
            <person name="Monnet C."/>
            <person name="Loux V."/>
            <person name="Gibrat J.F."/>
            <person name="Spinnler E."/>
            <person name="Barbe V."/>
            <person name="Vacherie B."/>
            <person name="Gavory F."/>
            <person name="Gourbeyre E."/>
            <person name="Siguier P."/>
            <person name="Chandler M."/>
            <person name="Elleuch R."/>
            <person name="Irlinger F."/>
            <person name="Vallaeys T."/>
        </authorList>
    </citation>
    <scope>NUCLEOTIDE SEQUENCE</scope>
    <source>
        <strain evidence="2">DSM 16368 / CIP 108037 / IAM 15318 / JCM 13566 / Re117</strain>
    </source>
</reference>
<sequence length="438" mass="48396">MEPAPIPRAELTRPVPKDQRLIGRLNEGLPTRGYLEKHAHAFSTVRVLDVVELPGLGETAPWLAVAIVGTTNELQIVDPSDGKILHVLEIPSEYGTGLESLVWDPQRRRLYLSIDSTLIMWDSNNPKHVRKFAQIDGATALYSLDVDRSGNVFGGTYPLGAVFRVSNSDKSVRIYKRFADDSDYVRNIAVDEKGNVWAGTGASNPRLFYLDVTSDREPSQFDLPNRVHNGFVSSINLFGSKVVISASGVAPQMVFDRKLNAWIAPIDDMWTHRQISRVKDGHFFALSANKLIRISVDDFKEEMISPISTVTPFCISNLGNRVIVYSQEDELLNLEIYNVESGELENRRGVNLSPSSFKIQSVVASQNNELYLGGYKAKGIASFSPSSGKIWNSPSGETLIQQIEGMIPFGDNRLYIGSYPGGDIIGSSSFSVVSPKNK</sequence>
<proteinExistence type="predicted"/>
<dbReference type="SUPFAM" id="SSF75011">
    <property type="entry name" value="3-carboxy-cis,cis-mucoante lactonizing enzyme"/>
    <property type="match status" value="1"/>
</dbReference>